<comment type="caution">
    <text evidence="5">The sequence shown here is derived from an EMBL/GenBank/DDBJ whole genome shotgun (WGS) entry which is preliminary data.</text>
</comment>
<protein>
    <submittedName>
        <fullName evidence="5">TCTE1</fullName>
    </submittedName>
</protein>
<feature type="compositionally biased region" description="Basic and acidic residues" evidence="4">
    <location>
        <begin position="14"/>
        <end position="26"/>
    </location>
</feature>
<dbReference type="InterPro" id="IPR052410">
    <property type="entry name" value="DRC5"/>
</dbReference>
<dbReference type="InterPro" id="IPR032675">
    <property type="entry name" value="LRR_dom_sf"/>
</dbReference>
<accession>A0A7J7JEQ4</accession>
<dbReference type="AlphaFoldDB" id="A0A7J7JEQ4"/>
<evidence type="ECO:0000313" key="6">
    <source>
        <dbReference type="Proteomes" id="UP000593567"/>
    </source>
</evidence>
<keyword evidence="2" id="KW-0963">Cytoplasm</keyword>
<feature type="region of interest" description="Disordered" evidence="4">
    <location>
        <begin position="1"/>
        <end position="48"/>
    </location>
</feature>
<evidence type="ECO:0000256" key="2">
    <source>
        <dbReference type="ARBA" id="ARBA00022490"/>
    </source>
</evidence>
<dbReference type="SUPFAM" id="SSF52047">
    <property type="entry name" value="RNI-like"/>
    <property type="match status" value="1"/>
</dbReference>
<dbReference type="GO" id="GO:0005856">
    <property type="term" value="C:cytoskeleton"/>
    <property type="evidence" value="ECO:0007669"/>
    <property type="project" value="UniProtKB-SubCell"/>
</dbReference>
<dbReference type="PANTHER" id="PTHR24107">
    <property type="entry name" value="YNEIN REGULATORY COMPLEX SUBUNIT 5"/>
    <property type="match status" value="1"/>
</dbReference>
<dbReference type="EMBL" id="VXIV02002620">
    <property type="protein sequence ID" value="KAF6024081.1"/>
    <property type="molecule type" value="Genomic_DNA"/>
</dbReference>
<evidence type="ECO:0000313" key="5">
    <source>
        <dbReference type="EMBL" id="KAF6024081.1"/>
    </source>
</evidence>
<dbReference type="InterPro" id="IPR001611">
    <property type="entry name" value="Leu-rich_rpt"/>
</dbReference>
<sequence length="482" mass="54139">MTAEQESVAQEGLEETKPPNLERKDSNASGKGGKGAAGRDSANDNPASDLRNMRRIIAEDPEWSLATVPLLTDLCIRHIVHNFEINSRIIDSLPPKFKAKVLEKISERLPLHVTANLIHDEGYWKRCCKSRWEICDVVQYGGSWKRMFFERNLQEKIEHFVPGNDLSDLQTTITLSKNYITKLDIRQLLPPVREAPKPFQLDDDDAASDAGEEIDTDHFDFSLIFSDLPQLRDFRVAYGVRDCGMNFEWNLFQFTARDCLQLSKCIASTKHLTSFAITRSKVDDEKIRVMISHILDHPGLVELDVSNNLISDRGARAIGKFLNGHSKLVKLNLCDNNIRAAGASAIAHSLTKNTTLQVLNLRLNKIGDEGGQAICRALIKNATLQHLNLGSNDLSEPTANILAQVIASNCVLKKIDISCNRIGVDGGKQLQQNLEENKTITHIDLRLTECGTEAEYCMYQILHTNREKERELSLQSKKKITS</sequence>
<dbReference type="Gene3D" id="3.80.10.10">
    <property type="entry name" value="Ribonuclease Inhibitor"/>
    <property type="match status" value="2"/>
</dbReference>
<dbReference type="OrthoDB" id="341587at2759"/>
<organism evidence="5 6">
    <name type="scientific">Bugula neritina</name>
    <name type="common">Brown bryozoan</name>
    <name type="synonym">Sertularia neritina</name>
    <dbReference type="NCBI Taxonomy" id="10212"/>
    <lineage>
        <taxon>Eukaryota</taxon>
        <taxon>Metazoa</taxon>
        <taxon>Spiralia</taxon>
        <taxon>Lophotrochozoa</taxon>
        <taxon>Bryozoa</taxon>
        <taxon>Gymnolaemata</taxon>
        <taxon>Cheilostomatida</taxon>
        <taxon>Flustrina</taxon>
        <taxon>Buguloidea</taxon>
        <taxon>Bugulidae</taxon>
        <taxon>Bugula</taxon>
    </lineage>
</organism>
<evidence type="ECO:0000256" key="3">
    <source>
        <dbReference type="ARBA" id="ARBA00023212"/>
    </source>
</evidence>
<keyword evidence="3" id="KW-0206">Cytoskeleton</keyword>
<name>A0A7J7JEQ4_BUGNE</name>
<proteinExistence type="predicted"/>
<dbReference type="Proteomes" id="UP000593567">
    <property type="component" value="Unassembled WGS sequence"/>
</dbReference>
<comment type="subcellular location">
    <subcellularLocation>
        <location evidence="1">Cytoplasm</location>
        <location evidence="1">Cytoskeleton</location>
    </subcellularLocation>
</comment>
<dbReference type="PANTHER" id="PTHR24107:SF20">
    <property type="entry name" value="DYNEIN REGULATORY COMPLEX SUBUNIT 5"/>
    <property type="match status" value="1"/>
</dbReference>
<evidence type="ECO:0000256" key="4">
    <source>
        <dbReference type="SAM" id="MobiDB-lite"/>
    </source>
</evidence>
<evidence type="ECO:0000256" key="1">
    <source>
        <dbReference type="ARBA" id="ARBA00004245"/>
    </source>
</evidence>
<dbReference type="Pfam" id="PF13516">
    <property type="entry name" value="LRR_6"/>
    <property type="match status" value="5"/>
</dbReference>
<reference evidence="5" key="1">
    <citation type="submission" date="2020-06" db="EMBL/GenBank/DDBJ databases">
        <title>Draft genome of Bugula neritina, a colonial animal packing powerful symbionts and potential medicines.</title>
        <authorList>
            <person name="Rayko M."/>
        </authorList>
    </citation>
    <scope>NUCLEOTIDE SEQUENCE [LARGE SCALE GENOMIC DNA]</scope>
    <source>
        <strain evidence="5">Kwan_BN1</strain>
    </source>
</reference>
<keyword evidence="6" id="KW-1185">Reference proteome</keyword>
<gene>
    <name evidence="5" type="ORF">EB796_017612</name>
</gene>
<dbReference type="SMART" id="SM00368">
    <property type="entry name" value="LRR_RI"/>
    <property type="match status" value="5"/>
</dbReference>